<dbReference type="RefSeq" id="WP_367624420.1">
    <property type="nucleotide sequence ID" value="NZ_JBFNQD010000004.1"/>
</dbReference>
<gene>
    <name evidence="12" type="ORF">ABXS05_14685</name>
</gene>
<evidence type="ECO:0000256" key="6">
    <source>
        <dbReference type="ARBA" id="ARBA00022741"/>
    </source>
</evidence>
<dbReference type="Gene3D" id="3.40.50.300">
    <property type="entry name" value="P-loop containing nucleotide triphosphate hydrolases"/>
    <property type="match status" value="1"/>
</dbReference>
<sequence length="262" mass="28513">MLRTNNVVAGYGRQPVLRGVSVDFEPGRLNVLIGPNGCGKSTLLKAIMGFLPLSAGEITLAGQSIRVIGRKTLAREIAYLPQDSHCPDYMTLGELIELAGYARTSAMAGPSVRDRLLFRQALERVGLADMAHRPLTSLSGGQRQRAWIAMVLAQDTPIILMDEPVNHLDLKYQYAVLELVQSLALEQSKTIVMVLHDINLATTFADEVIMLHDGQVVAKGPAGQVMTSSNVGQVFDLDVDIFERQGRLVCLPRVQAEKPVAA</sequence>
<evidence type="ECO:0000256" key="10">
    <source>
        <dbReference type="ARBA" id="ARBA00023136"/>
    </source>
</evidence>
<dbReference type="GO" id="GO:0005524">
    <property type="term" value="F:ATP binding"/>
    <property type="evidence" value="ECO:0007669"/>
    <property type="project" value="UniProtKB-KW"/>
</dbReference>
<dbReference type="Pfam" id="PF00005">
    <property type="entry name" value="ABC_tran"/>
    <property type="match status" value="1"/>
</dbReference>
<keyword evidence="7 12" id="KW-0067">ATP-binding</keyword>
<evidence type="ECO:0000313" key="12">
    <source>
        <dbReference type="EMBL" id="MEW9306795.1"/>
    </source>
</evidence>
<keyword evidence="6" id="KW-0547">Nucleotide-binding</keyword>
<keyword evidence="5" id="KW-0410">Iron transport</keyword>
<dbReference type="PROSITE" id="PS50893">
    <property type="entry name" value="ABC_TRANSPORTER_2"/>
    <property type="match status" value="1"/>
</dbReference>
<dbReference type="InterPro" id="IPR017871">
    <property type="entry name" value="ABC_transporter-like_CS"/>
</dbReference>
<dbReference type="PANTHER" id="PTHR42771:SF2">
    <property type="entry name" value="IRON(3+)-HYDROXAMATE IMPORT ATP-BINDING PROTEIN FHUC"/>
    <property type="match status" value="1"/>
</dbReference>
<organism evidence="12 13">
    <name type="scientific">Labrys neptuniae</name>
    <dbReference type="NCBI Taxonomy" id="376174"/>
    <lineage>
        <taxon>Bacteria</taxon>
        <taxon>Pseudomonadati</taxon>
        <taxon>Pseudomonadota</taxon>
        <taxon>Alphaproteobacteria</taxon>
        <taxon>Hyphomicrobiales</taxon>
        <taxon>Xanthobacteraceae</taxon>
        <taxon>Labrys</taxon>
    </lineage>
</organism>
<dbReference type="CDD" id="cd03214">
    <property type="entry name" value="ABC_Iron-Siderophores_B12_Hemin"/>
    <property type="match status" value="1"/>
</dbReference>
<dbReference type="SUPFAM" id="SSF52540">
    <property type="entry name" value="P-loop containing nucleoside triphosphate hydrolases"/>
    <property type="match status" value="1"/>
</dbReference>
<keyword evidence="3" id="KW-0813">Transport</keyword>
<accession>A0ABV3PMC0</accession>
<name>A0ABV3PMC0_9HYPH</name>
<dbReference type="InterPro" id="IPR027417">
    <property type="entry name" value="P-loop_NTPase"/>
</dbReference>
<evidence type="ECO:0000256" key="8">
    <source>
        <dbReference type="ARBA" id="ARBA00023004"/>
    </source>
</evidence>
<dbReference type="EMBL" id="JBFNQD010000004">
    <property type="protein sequence ID" value="MEW9306795.1"/>
    <property type="molecule type" value="Genomic_DNA"/>
</dbReference>
<protein>
    <submittedName>
        <fullName evidence="12">ABC transporter ATP-binding protein</fullName>
    </submittedName>
</protein>
<evidence type="ECO:0000259" key="11">
    <source>
        <dbReference type="PROSITE" id="PS50893"/>
    </source>
</evidence>
<keyword evidence="8" id="KW-0408">Iron</keyword>
<evidence type="ECO:0000256" key="2">
    <source>
        <dbReference type="ARBA" id="ARBA00005417"/>
    </source>
</evidence>
<evidence type="ECO:0000256" key="5">
    <source>
        <dbReference type="ARBA" id="ARBA00022496"/>
    </source>
</evidence>
<evidence type="ECO:0000256" key="1">
    <source>
        <dbReference type="ARBA" id="ARBA00004202"/>
    </source>
</evidence>
<dbReference type="Proteomes" id="UP001555786">
    <property type="component" value="Unassembled WGS sequence"/>
</dbReference>
<feature type="domain" description="ABC transporter" evidence="11">
    <location>
        <begin position="2"/>
        <end position="238"/>
    </location>
</feature>
<evidence type="ECO:0000256" key="9">
    <source>
        <dbReference type="ARBA" id="ARBA00023065"/>
    </source>
</evidence>
<keyword evidence="9" id="KW-0406">Ion transport</keyword>
<dbReference type="PANTHER" id="PTHR42771">
    <property type="entry name" value="IRON(3+)-HYDROXAMATE IMPORT ATP-BINDING PROTEIN FHUC"/>
    <property type="match status" value="1"/>
</dbReference>
<dbReference type="SMART" id="SM00382">
    <property type="entry name" value="AAA"/>
    <property type="match status" value="1"/>
</dbReference>
<dbReference type="InterPro" id="IPR003439">
    <property type="entry name" value="ABC_transporter-like_ATP-bd"/>
</dbReference>
<keyword evidence="10" id="KW-0472">Membrane</keyword>
<dbReference type="InterPro" id="IPR003593">
    <property type="entry name" value="AAA+_ATPase"/>
</dbReference>
<comment type="similarity">
    <text evidence="2">Belongs to the ABC transporter superfamily.</text>
</comment>
<evidence type="ECO:0000256" key="3">
    <source>
        <dbReference type="ARBA" id="ARBA00022448"/>
    </source>
</evidence>
<dbReference type="PROSITE" id="PS00211">
    <property type="entry name" value="ABC_TRANSPORTER_1"/>
    <property type="match status" value="1"/>
</dbReference>
<reference evidence="12 13" key="1">
    <citation type="submission" date="2024-07" db="EMBL/GenBank/DDBJ databases">
        <title>Description of Labrys sedimenti sp. nov., isolated from a diclofenac-degrading enrichment culture.</title>
        <authorList>
            <person name="Tancsics A."/>
            <person name="Csepanyi A."/>
        </authorList>
    </citation>
    <scope>NUCLEOTIDE SEQUENCE [LARGE SCALE GENOMIC DNA]</scope>
    <source>
        <strain evidence="12 13">LMG 23578</strain>
    </source>
</reference>
<evidence type="ECO:0000256" key="4">
    <source>
        <dbReference type="ARBA" id="ARBA00022475"/>
    </source>
</evidence>
<keyword evidence="13" id="KW-1185">Reference proteome</keyword>
<evidence type="ECO:0000256" key="7">
    <source>
        <dbReference type="ARBA" id="ARBA00022840"/>
    </source>
</evidence>
<evidence type="ECO:0000313" key="13">
    <source>
        <dbReference type="Proteomes" id="UP001555786"/>
    </source>
</evidence>
<keyword evidence="4" id="KW-1003">Cell membrane</keyword>
<proteinExistence type="inferred from homology"/>
<dbReference type="InterPro" id="IPR051535">
    <property type="entry name" value="Siderophore_ABC-ATPase"/>
</dbReference>
<comment type="caution">
    <text evidence="12">The sequence shown here is derived from an EMBL/GenBank/DDBJ whole genome shotgun (WGS) entry which is preliminary data.</text>
</comment>
<comment type="subcellular location">
    <subcellularLocation>
        <location evidence="1">Cell membrane</location>
        <topology evidence="1">Peripheral membrane protein</topology>
    </subcellularLocation>
</comment>